<proteinExistence type="predicted"/>
<dbReference type="Proteomes" id="UP000800094">
    <property type="component" value="Unassembled WGS sequence"/>
</dbReference>
<evidence type="ECO:0000313" key="1">
    <source>
        <dbReference type="EMBL" id="KAF2245403.1"/>
    </source>
</evidence>
<name>A0A6A6I795_9PLEO</name>
<gene>
    <name evidence="1" type="ORF">BU26DRAFT_432860</name>
</gene>
<dbReference type="GeneID" id="54577330"/>
<dbReference type="OrthoDB" id="3791002at2759"/>
<reference evidence="1" key="1">
    <citation type="journal article" date="2020" name="Stud. Mycol.">
        <title>101 Dothideomycetes genomes: a test case for predicting lifestyles and emergence of pathogens.</title>
        <authorList>
            <person name="Haridas S."/>
            <person name="Albert R."/>
            <person name="Binder M."/>
            <person name="Bloem J."/>
            <person name="Labutti K."/>
            <person name="Salamov A."/>
            <person name="Andreopoulos B."/>
            <person name="Baker S."/>
            <person name="Barry K."/>
            <person name="Bills G."/>
            <person name="Bluhm B."/>
            <person name="Cannon C."/>
            <person name="Castanera R."/>
            <person name="Culley D."/>
            <person name="Daum C."/>
            <person name="Ezra D."/>
            <person name="Gonzalez J."/>
            <person name="Henrissat B."/>
            <person name="Kuo A."/>
            <person name="Liang C."/>
            <person name="Lipzen A."/>
            <person name="Lutzoni F."/>
            <person name="Magnuson J."/>
            <person name="Mondo S."/>
            <person name="Nolan M."/>
            <person name="Ohm R."/>
            <person name="Pangilinan J."/>
            <person name="Park H.-J."/>
            <person name="Ramirez L."/>
            <person name="Alfaro M."/>
            <person name="Sun H."/>
            <person name="Tritt A."/>
            <person name="Yoshinaga Y."/>
            <person name="Zwiers L.-H."/>
            <person name="Turgeon B."/>
            <person name="Goodwin S."/>
            <person name="Spatafora J."/>
            <person name="Crous P."/>
            <person name="Grigoriev I."/>
        </authorList>
    </citation>
    <scope>NUCLEOTIDE SEQUENCE</scope>
    <source>
        <strain evidence="1">CBS 122368</strain>
    </source>
</reference>
<organism evidence="1 2">
    <name type="scientific">Trematosphaeria pertusa</name>
    <dbReference type="NCBI Taxonomy" id="390896"/>
    <lineage>
        <taxon>Eukaryota</taxon>
        <taxon>Fungi</taxon>
        <taxon>Dikarya</taxon>
        <taxon>Ascomycota</taxon>
        <taxon>Pezizomycotina</taxon>
        <taxon>Dothideomycetes</taxon>
        <taxon>Pleosporomycetidae</taxon>
        <taxon>Pleosporales</taxon>
        <taxon>Massarineae</taxon>
        <taxon>Trematosphaeriaceae</taxon>
        <taxon>Trematosphaeria</taxon>
    </lineage>
</organism>
<dbReference type="EMBL" id="ML987200">
    <property type="protein sequence ID" value="KAF2245403.1"/>
    <property type="molecule type" value="Genomic_DNA"/>
</dbReference>
<dbReference type="AlphaFoldDB" id="A0A6A6I795"/>
<dbReference type="RefSeq" id="XP_033680407.1">
    <property type="nucleotide sequence ID" value="XM_033824000.1"/>
</dbReference>
<sequence>MAVTLIDVLVPYESRKGILQHLCAWDVAKLDYCLGRVLDNQERDAYLNPMRDIFSHIAELESLLKGGMKLVLLGNDVSKFHGRLKDPGRYTRRATRSRRLHIYLLGMFPVELENQDLLDRMIEFSVSEDPHPARVNYDKRAFKAIQSQRSHGTFLISFGVPIYQGRIEDQGFWYPCQGTPDRSINLKVYVPCFRDGILGEANLRPSELSRVSGHHPSFCKLRTLWVFLCVYIQRYSLESAICLSVGKEGGGGGVS</sequence>
<accession>A0A6A6I795</accession>
<evidence type="ECO:0000313" key="2">
    <source>
        <dbReference type="Proteomes" id="UP000800094"/>
    </source>
</evidence>
<keyword evidence="2" id="KW-1185">Reference proteome</keyword>
<protein>
    <submittedName>
        <fullName evidence="1">Uncharacterized protein</fullName>
    </submittedName>
</protein>